<dbReference type="GO" id="GO:0030288">
    <property type="term" value="C:outer membrane-bounded periplasmic space"/>
    <property type="evidence" value="ECO:0007669"/>
    <property type="project" value="UniProtKB-ARBA"/>
</dbReference>
<dbReference type="InterPro" id="IPR000914">
    <property type="entry name" value="SBP_5_dom"/>
</dbReference>
<dbReference type="GO" id="GO:1904680">
    <property type="term" value="F:peptide transmembrane transporter activity"/>
    <property type="evidence" value="ECO:0007669"/>
    <property type="project" value="TreeGrafter"/>
</dbReference>
<evidence type="ECO:0000256" key="1">
    <source>
        <dbReference type="ARBA" id="ARBA00005695"/>
    </source>
</evidence>
<dbReference type="GO" id="GO:0043190">
    <property type="term" value="C:ATP-binding cassette (ABC) transporter complex"/>
    <property type="evidence" value="ECO:0007669"/>
    <property type="project" value="InterPro"/>
</dbReference>
<accession>A0A9D6V1C9</accession>
<evidence type="ECO:0000313" key="6">
    <source>
        <dbReference type="EMBL" id="MBI5250088.1"/>
    </source>
</evidence>
<dbReference type="InterPro" id="IPR039424">
    <property type="entry name" value="SBP_5"/>
</dbReference>
<dbReference type="PANTHER" id="PTHR30290">
    <property type="entry name" value="PERIPLASMIC BINDING COMPONENT OF ABC TRANSPORTER"/>
    <property type="match status" value="1"/>
</dbReference>
<dbReference type="InterPro" id="IPR030678">
    <property type="entry name" value="Peptide/Ni-bd"/>
</dbReference>
<keyword evidence="2" id="KW-0813">Transport</keyword>
<dbReference type="Pfam" id="PF00496">
    <property type="entry name" value="SBP_bac_5"/>
    <property type="match status" value="1"/>
</dbReference>
<dbReference type="PANTHER" id="PTHR30290:SF38">
    <property type="entry name" value="D,D-DIPEPTIDE-BINDING PERIPLASMIC PROTEIN DDPA-RELATED"/>
    <property type="match status" value="1"/>
</dbReference>
<dbReference type="Gene3D" id="3.10.105.10">
    <property type="entry name" value="Dipeptide-binding Protein, Domain 3"/>
    <property type="match status" value="1"/>
</dbReference>
<feature type="signal peptide" evidence="4">
    <location>
        <begin position="1"/>
        <end position="21"/>
    </location>
</feature>
<dbReference type="CDD" id="cd08514">
    <property type="entry name" value="PBP2_AppA_like"/>
    <property type="match status" value="1"/>
</dbReference>
<evidence type="ECO:0000256" key="2">
    <source>
        <dbReference type="ARBA" id="ARBA00022448"/>
    </source>
</evidence>
<comment type="similarity">
    <text evidence="1">Belongs to the bacterial solute-binding protein 5 family.</text>
</comment>
<gene>
    <name evidence="6" type="ORF">HY912_11400</name>
</gene>
<dbReference type="Proteomes" id="UP000807825">
    <property type="component" value="Unassembled WGS sequence"/>
</dbReference>
<protein>
    <submittedName>
        <fullName evidence="6">Peptide-binding protein</fullName>
    </submittedName>
</protein>
<sequence>MTNLTRFLAVLSIIVPLAACGGGSNPSVEKQASGQAVPQKDDKPAYGDMIIRGSIGDASVLLPVLASDSGSFDITGLIYNGLVKYDKNIRLTGELAEKWEISEDNLKIRFFLKKNVLWQDGTPFTAKDVEFTYKLYVDPKTPTAYATDFLKVKDFRILDDYTLEVTYDKPYAPALGSWGQAVHPRHLLEGQEVTQSPLQRNPIGTGPYRFKEWKTSEKIELNSYHQYFEGRPYIDRVLTRVIPDLATQFLELKAGRIDQMGLTPLQYTRQVNTKWFEESFKKYKYLAFGYTYLGYNLQDWKFKDKKVRQALTLAINRESIVQGVLLGLGQVAYSPYKPDTMWYNPNVKKFQYNPDLAKQMLAEAGWKDDGDGVLKKDGKPFEFTIITNQGNDLRKNAATIIQSDLKKVGIDVKIRVIEWAAFLKNFINKRNFEACLLGWGIGIDPNQIDIWNSKKTGERELNFITYQNPEVDELLDLGASVYEPEERKKYYDKFQEIIAEDQPYTFLYVQDTLPIISSRFYGIVPAPIGIGYDFIKWYVPKHLQKYHIEP</sequence>
<evidence type="ECO:0000256" key="4">
    <source>
        <dbReference type="SAM" id="SignalP"/>
    </source>
</evidence>
<dbReference type="AlphaFoldDB" id="A0A9D6V1C9"/>
<dbReference type="Gene3D" id="3.40.190.10">
    <property type="entry name" value="Periplasmic binding protein-like II"/>
    <property type="match status" value="1"/>
</dbReference>
<dbReference type="EMBL" id="JACRDE010000304">
    <property type="protein sequence ID" value="MBI5250088.1"/>
    <property type="molecule type" value="Genomic_DNA"/>
</dbReference>
<dbReference type="SUPFAM" id="SSF53850">
    <property type="entry name" value="Periplasmic binding protein-like II"/>
    <property type="match status" value="1"/>
</dbReference>
<evidence type="ECO:0000313" key="7">
    <source>
        <dbReference type="Proteomes" id="UP000807825"/>
    </source>
</evidence>
<organism evidence="6 7">
    <name type="scientific">Desulfomonile tiedjei</name>
    <dbReference type="NCBI Taxonomy" id="2358"/>
    <lineage>
        <taxon>Bacteria</taxon>
        <taxon>Pseudomonadati</taxon>
        <taxon>Thermodesulfobacteriota</taxon>
        <taxon>Desulfomonilia</taxon>
        <taxon>Desulfomonilales</taxon>
        <taxon>Desulfomonilaceae</taxon>
        <taxon>Desulfomonile</taxon>
    </lineage>
</organism>
<dbReference type="FunFam" id="3.10.105.10:FF:000006">
    <property type="entry name" value="Peptide ABC transporter substrate-binding protein"/>
    <property type="match status" value="1"/>
</dbReference>
<keyword evidence="3 4" id="KW-0732">Signal</keyword>
<reference evidence="6" key="1">
    <citation type="submission" date="2020-07" db="EMBL/GenBank/DDBJ databases">
        <title>Huge and variable diversity of episymbiotic CPR bacteria and DPANN archaea in groundwater ecosystems.</title>
        <authorList>
            <person name="He C.Y."/>
            <person name="Keren R."/>
            <person name="Whittaker M."/>
            <person name="Farag I.F."/>
            <person name="Doudna J."/>
            <person name="Cate J.H.D."/>
            <person name="Banfield J.F."/>
        </authorList>
    </citation>
    <scope>NUCLEOTIDE SEQUENCE</scope>
    <source>
        <strain evidence="6">NC_groundwater_1664_Pr3_B-0.1um_52_9</strain>
    </source>
</reference>
<dbReference type="Gene3D" id="3.90.76.10">
    <property type="entry name" value="Dipeptide-binding Protein, Domain 1"/>
    <property type="match status" value="1"/>
</dbReference>
<feature type="chain" id="PRO_5038627003" evidence="4">
    <location>
        <begin position="22"/>
        <end position="550"/>
    </location>
</feature>
<evidence type="ECO:0000256" key="3">
    <source>
        <dbReference type="ARBA" id="ARBA00022729"/>
    </source>
</evidence>
<evidence type="ECO:0000259" key="5">
    <source>
        <dbReference type="Pfam" id="PF00496"/>
    </source>
</evidence>
<dbReference type="PIRSF" id="PIRSF002741">
    <property type="entry name" value="MppA"/>
    <property type="match status" value="1"/>
</dbReference>
<name>A0A9D6V1C9_9BACT</name>
<feature type="domain" description="Solute-binding protein family 5" evidence="5">
    <location>
        <begin position="91"/>
        <end position="452"/>
    </location>
</feature>
<proteinExistence type="inferred from homology"/>
<dbReference type="GO" id="GO:0015833">
    <property type="term" value="P:peptide transport"/>
    <property type="evidence" value="ECO:0007669"/>
    <property type="project" value="TreeGrafter"/>
</dbReference>
<comment type="caution">
    <text evidence="6">The sequence shown here is derived from an EMBL/GenBank/DDBJ whole genome shotgun (WGS) entry which is preliminary data.</text>
</comment>